<evidence type="ECO:0000256" key="2">
    <source>
        <dbReference type="ARBA" id="ARBA00022670"/>
    </source>
</evidence>
<dbReference type="InterPro" id="IPR003738">
    <property type="entry name" value="SRAP"/>
</dbReference>
<dbReference type="PANTHER" id="PTHR13604:SF0">
    <property type="entry name" value="ABASIC SITE PROCESSING PROTEIN HMCES"/>
    <property type="match status" value="1"/>
</dbReference>
<dbReference type="EMBL" id="JBHUCZ010000009">
    <property type="protein sequence ID" value="MFD1568041.1"/>
    <property type="molecule type" value="Genomic_DNA"/>
</dbReference>
<evidence type="ECO:0000256" key="5">
    <source>
        <dbReference type="ARBA" id="ARBA00023124"/>
    </source>
</evidence>
<dbReference type="AlphaFoldDB" id="A0ABD6BSG6"/>
<evidence type="ECO:0000256" key="8">
    <source>
        <dbReference type="SAM" id="MobiDB-lite"/>
    </source>
</evidence>
<protein>
    <submittedName>
        <fullName evidence="9">SOS response-associated peptidase</fullName>
        <ecNumber evidence="9">3.4.-.-</ecNumber>
    </submittedName>
</protein>
<gene>
    <name evidence="9" type="ORF">ACFSAU_11095</name>
</gene>
<keyword evidence="5" id="KW-0190">Covalent protein-DNA linkage</keyword>
<evidence type="ECO:0000256" key="4">
    <source>
        <dbReference type="ARBA" id="ARBA00022801"/>
    </source>
</evidence>
<dbReference type="RefSeq" id="WP_267646786.1">
    <property type="nucleotide sequence ID" value="NZ_JANHGR010000001.1"/>
</dbReference>
<keyword evidence="2" id="KW-0645">Protease</keyword>
<dbReference type="GO" id="GO:0003677">
    <property type="term" value="F:DNA binding"/>
    <property type="evidence" value="ECO:0007669"/>
    <property type="project" value="UniProtKB-KW"/>
</dbReference>
<sequence>MCGRTSLAVDAATLADRFGVSVEAFEPRYNIAPGSELLAIRDDRPDRAAELTWGFVPPWADDPDEGPRPINARSESVAENRLFEDAFGSRRCLILADGFYEWAGPEGRKQPYRIERIDGEPYAYAGLWSPWAGDDAERWTCTILTTEANATVGEVHDRMPVMLEASEESTWLNGAGPGDWRSVFDPYPDDELRAFPVSTRVNDPTNDDPCVAEEVGSQSGLGEFGAD</sequence>
<dbReference type="Proteomes" id="UP001597139">
    <property type="component" value="Unassembled WGS sequence"/>
</dbReference>
<feature type="region of interest" description="Disordered" evidence="8">
    <location>
        <begin position="197"/>
        <end position="227"/>
    </location>
</feature>
<evidence type="ECO:0000313" key="10">
    <source>
        <dbReference type="Proteomes" id="UP001597139"/>
    </source>
</evidence>
<dbReference type="GO" id="GO:0008233">
    <property type="term" value="F:peptidase activity"/>
    <property type="evidence" value="ECO:0007669"/>
    <property type="project" value="UniProtKB-KW"/>
</dbReference>
<dbReference type="InterPro" id="IPR036590">
    <property type="entry name" value="SRAP-like"/>
</dbReference>
<organism evidence="9 10">
    <name type="scientific">Halolamina litorea</name>
    <dbReference type="NCBI Taxonomy" id="1515593"/>
    <lineage>
        <taxon>Archaea</taxon>
        <taxon>Methanobacteriati</taxon>
        <taxon>Methanobacteriota</taxon>
        <taxon>Stenosarchaea group</taxon>
        <taxon>Halobacteria</taxon>
        <taxon>Halobacteriales</taxon>
        <taxon>Haloferacaceae</taxon>
    </lineage>
</organism>
<evidence type="ECO:0000256" key="3">
    <source>
        <dbReference type="ARBA" id="ARBA00022763"/>
    </source>
</evidence>
<keyword evidence="7" id="KW-0456">Lyase</keyword>
<dbReference type="GO" id="GO:0006508">
    <property type="term" value="P:proteolysis"/>
    <property type="evidence" value="ECO:0007669"/>
    <property type="project" value="UniProtKB-KW"/>
</dbReference>
<dbReference type="GO" id="GO:0016829">
    <property type="term" value="F:lyase activity"/>
    <property type="evidence" value="ECO:0007669"/>
    <property type="project" value="UniProtKB-KW"/>
</dbReference>
<accession>A0ABD6BSG6</accession>
<name>A0ABD6BSG6_9EURY</name>
<evidence type="ECO:0000256" key="7">
    <source>
        <dbReference type="ARBA" id="ARBA00023239"/>
    </source>
</evidence>
<keyword evidence="3" id="KW-0227">DNA damage</keyword>
<dbReference type="Pfam" id="PF02586">
    <property type="entry name" value="SRAP"/>
    <property type="match status" value="1"/>
</dbReference>
<dbReference type="Gene3D" id="3.90.1680.10">
    <property type="entry name" value="SOS response associated peptidase-like"/>
    <property type="match status" value="1"/>
</dbReference>
<dbReference type="EC" id="3.4.-.-" evidence="9"/>
<comment type="caution">
    <text evidence="9">The sequence shown here is derived from an EMBL/GenBank/DDBJ whole genome shotgun (WGS) entry which is preliminary data.</text>
</comment>
<proteinExistence type="inferred from homology"/>
<evidence type="ECO:0000313" key="9">
    <source>
        <dbReference type="EMBL" id="MFD1568041.1"/>
    </source>
</evidence>
<keyword evidence="4 9" id="KW-0378">Hydrolase</keyword>
<keyword evidence="10" id="KW-1185">Reference proteome</keyword>
<dbReference type="SUPFAM" id="SSF143081">
    <property type="entry name" value="BB1717-like"/>
    <property type="match status" value="1"/>
</dbReference>
<dbReference type="PANTHER" id="PTHR13604">
    <property type="entry name" value="DC12-RELATED"/>
    <property type="match status" value="1"/>
</dbReference>
<comment type="similarity">
    <text evidence="1">Belongs to the SOS response-associated peptidase family.</text>
</comment>
<keyword evidence="6" id="KW-0238">DNA-binding</keyword>
<dbReference type="GO" id="GO:0006974">
    <property type="term" value="P:DNA damage response"/>
    <property type="evidence" value="ECO:0007669"/>
    <property type="project" value="UniProtKB-KW"/>
</dbReference>
<reference evidence="9 10" key="1">
    <citation type="journal article" date="2019" name="Int. J. Syst. Evol. Microbiol.">
        <title>The Global Catalogue of Microorganisms (GCM) 10K type strain sequencing project: providing services to taxonomists for standard genome sequencing and annotation.</title>
        <authorList>
            <consortium name="The Broad Institute Genomics Platform"/>
            <consortium name="The Broad Institute Genome Sequencing Center for Infectious Disease"/>
            <person name="Wu L."/>
            <person name="Ma J."/>
        </authorList>
    </citation>
    <scope>NUCLEOTIDE SEQUENCE [LARGE SCALE GENOMIC DNA]</scope>
    <source>
        <strain evidence="9 10">CGMCC 1.12859</strain>
    </source>
</reference>
<evidence type="ECO:0000256" key="1">
    <source>
        <dbReference type="ARBA" id="ARBA00008136"/>
    </source>
</evidence>
<evidence type="ECO:0000256" key="6">
    <source>
        <dbReference type="ARBA" id="ARBA00023125"/>
    </source>
</evidence>